<dbReference type="InterPro" id="IPR029058">
    <property type="entry name" value="AB_hydrolase_fold"/>
</dbReference>
<feature type="region of interest" description="Disordered" evidence="5">
    <location>
        <begin position="621"/>
        <end position="647"/>
    </location>
</feature>
<name>A0ABY1QFZ1_9SPHN</name>
<evidence type="ECO:0000313" key="9">
    <source>
        <dbReference type="Proteomes" id="UP001157910"/>
    </source>
</evidence>
<dbReference type="InterPro" id="IPR010963">
    <property type="entry name" value="PHA_synth_I"/>
</dbReference>
<keyword evidence="4" id="KW-0012">Acyltransferase</keyword>
<evidence type="ECO:0000256" key="3">
    <source>
        <dbReference type="ARBA" id="ARBA00022679"/>
    </source>
</evidence>
<evidence type="ECO:0000256" key="2">
    <source>
        <dbReference type="ARBA" id="ARBA00022490"/>
    </source>
</evidence>
<protein>
    <submittedName>
        <fullName evidence="8">Polyhydroxyalkanoate synthase</fullName>
    </submittedName>
</protein>
<feature type="domain" description="AB hydrolase-1" evidence="6">
    <location>
        <begin position="332"/>
        <end position="571"/>
    </location>
</feature>
<evidence type="ECO:0000259" key="6">
    <source>
        <dbReference type="Pfam" id="PF00561"/>
    </source>
</evidence>
<keyword evidence="9" id="KW-1185">Reference proteome</keyword>
<keyword evidence="2" id="KW-0963">Cytoplasm</keyword>
<gene>
    <name evidence="8" type="ORF">SAMN06296065_105259</name>
</gene>
<dbReference type="Gene3D" id="3.40.50.1820">
    <property type="entry name" value="alpha/beta hydrolase"/>
    <property type="match status" value="1"/>
</dbReference>
<sequence>MLTDAQEGSTGAFPLAKIRSYSQESEVPMSSDADLFSDVMKAQMQGLATLVGPLVPAEGSAGAEMSARWTEIAGRIQSLWTDYQIEQIGKLATQRPPAFADPVAWIGTAEALMRQLPLTDPEIQNRLWNEGVALANAVFGQYGLGPRSAEKQDEPALPREDRRFTDPEWRRQPFFAVLHQLYLLLSEQVTGLAEGVEGLDEQRKAQLVFSTRAMMDALSPANFPLTNPVALAKAVETGGESLVRGFENFLADLRRGQLTHTRSDAFVLGENIAATPGRVVFETPLYQLIQYTPTTEKVLKTPLLIFPPWINRFYILDLNAKKSFVRWAVDQGVTVFMVSWKSADATMANLVWDDYIAAQIEAVDTVRERLKVPSVHTIGYCVAGTTLAATLAILARNGEGEKIASATFFTAQIDFEEAGDLKHFIDDKQIEALGHLSPEGYLDGRYLAATFNLLRGNDLIWSYVEKNYLKGEDYPAFDLLHWNGDVTNLPARWHRDYLRDLYRDNRLAVPDALEACGTPIDLHRIATPVYIQAGREDHIAPPCSVWKLTRYVAGPWTFVLAGSGHIAGVVNPPSAGKYQYWTNDRAPGSLEEFVQGAIEHPGSWWPHWMDWLRERDTVQVPATGKRRPGGRGDKVLEPAPGRYVALR</sequence>
<dbReference type="SUPFAM" id="SSF53474">
    <property type="entry name" value="alpha/beta-Hydrolases"/>
    <property type="match status" value="1"/>
</dbReference>
<dbReference type="EMBL" id="FXUI01000005">
    <property type="protein sequence ID" value="SMP70161.1"/>
    <property type="molecule type" value="Genomic_DNA"/>
</dbReference>
<comment type="subcellular location">
    <subcellularLocation>
        <location evidence="1">Cytoplasm</location>
    </subcellularLocation>
</comment>
<comment type="caution">
    <text evidence="8">The sequence shown here is derived from an EMBL/GenBank/DDBJ whole genome shotgun (WGS) entry which is preliminary data.</text>
</comment>
<reference evidence="8 9" key="1">
    <citation type="submission" date="2017-05" db="EMBL/GenBank/DDBJ databases">
        <authorList>
            <person name="Varghese N."/>
            <person name="Submissions S."/>
        </authorList>
    </citation>
    <scope>NUCLEOTIDE SEQUENCE [LARGE SCALE GENOMIC DNA]</scope>
    <source>
        <strain evidence="8 9">SM16</strain>
    </source>
</reference>
<feature type="domain" description="Poly-beta-hydroxybutyrate polymerase N-terminal" evidence="7">
    <location>
        <begin position="160"/>
        <end position="328"/>
    </location>
</feature>
<dbReference type="InterPro" id="IPR000073">
    <property type="entry name" value="AB_hydrolase_1"/>
</dbReference>
<proteinExistence type="predicted"/>
<evidence type="ECO:0000313" key="8">
    <source>
        <dbReference type="EMBL" id="SMP70161.1"/>
    </source>
</evidence>
<evidence type="ECO:0000256" key="5">
    <source>
        <dbReference type="SAM" id="MobiDB-lite"/>
    </source>
</evidence>
<dbReference type="InterPro" id="IPR010941">
    <property type="entry name" value="PhaC_N"/>
</dbReference>
<dbReference type="NCBIfam" id="TIGR01838">
    <property type="entry name" value="PHA_synth_I"/>
    <property type="match status" value="1"/>
</dbReference>
<dbReference type="InterPro" id="IPR051321">
    <property type="entry name" value="PHA/PHB_synthase"/>
</dbReference>
<dbReference type="Proteomes" id="UP001157910">
    <property type="component" value="Unassembled WGS sequence"/>
</dbReference>
<keyword evidence="3" id="KW-0808">Transferase</keyword>
<evidence type="ECO:0000256" key="4">
    <source>
        <dbReference type="ARBA" id="ARBA00023315"/>
    </source>
</evidence>
<evidence type="ECO:0000259" key="7">
    <source>
        <dbReference type="Pfam" id="PF07167"/>
    </source>
</evidence>
<accession>A0ABY1QFZ1</accession>
<dbReference type="PANTHER" id="PTHR36837:SF5">
    <property type="entry name" value="POLY-3-HYDROXYBUTYRATE SYNTHASE"/>
    <property type="match status" value="1"/>
</dbReference>
<evidence type="ECO:0000256" key="1">
    <source>
        <dbReference type="ARBA" id="ARBA00004496"/>
    </source>
</evidence>
<dbReference type="Pfam" id="PF00561">
    <property type="entry name" value="Abhydrolase_1"/>
    <property type="match status" value="1"/>
</dbReference>
<organism evidence="8 9">
    <name type="scientific">Novosphingobium panipatense</name>
    <dbReference type="NCBI Taxonomy" id="428991"/>
    <lineage>
        <taxon>Bacteria</taxon>
        <taxon>Pseudomonadati</taxon>
        <taxon>Pseudomonadota</taxon>
        <taxon>Alphaproteobacteria</taxon>
        <taxon>Sphingomonadales</taxon>
        <taxon>Sphingomonadaceae</taxon>
        <taxon>Novosphingobium</taxon>
    </lineage>
</organism>
<dbReference type="Pfam" id="PF07167">
    <property type="entry name" value="PhaC_N"/>
    <property type="match status" value="1"/>
</dbReference>
<dbReference type="PANTHER" id="PTHR36837">
    <property type="entry name" value="POLY(3-HYDROXYALKANOATE) POLYMERASE SUBUNIT PHAC"/>
    <property type="match status" value="1"/>
</dbReference>